<sequence>MEFESLMRILDNAGFRTGYVYRQPLIRTLDKTATFKDIEVPPAASSATAFVDGGQTHPEAYSPSRQAQRTTEWCNSPNAYLKQEIEETGTPNPKKVTKWVPDTGSKHSTPIKIDTKHQFAPSNVDPKELKTHQKQIKEDRFNEKISAGYQSKILENAGWEDVTQMKDPHQTSAEPVVVVGAASKGIIKRDQQNNAVVYKSYYAQNPFAHMDNEELEKYKREVEQNQ</sequence>
<dbReference type="GO" id="GO:0005856">
    <property type="term" value="C:cytoskeleton"/>
    <property type="evidence" value="ECO:0007669"/>
    <property type="project" value="TreeGrafter"/>
</dbReference>
<reference evidence="2" key="1">
    <citation type="submission" date="2021-02" db="EMBL/GenBank/DDBJ databases">
        <authorList>
            <person name="Nowell W R."/>
        </authorList>
    </citation>
    <scope>NUCLEOTIDE SEQUENCE</scope>
</reference>
<dbReference type="Proteomes" id="UP000663828">
    <property type="component" value="Unassembled WGS sequence"/>
</dbReference>
<dbReference type="PANTHER" id="PTHR10672:SF3">
    <property type="entry name" value="PROTEIN HU-LI TAI SHAO"/>
    <property type="match status" value="1"/>
</dbReference>
<evidence type="ECO:0000313" key="3">
    <source>
        <dbReference type="Proteomes" id="UP000663828"/>
    </source>
</evidence>
<accession>A0A816H1F5</accession>
<feature type="non-terminal residue" evidence="2">
    <location>
        <position position="1"/>
    </location>
</feature>
<dbReference type="GO" id="GO:0014069">
    <property type="term" value="C:postsynaptic density"/>
    <property type="evidence" value="ECO:0007669"/>
    <property type="project" value="TreeGrafter"/>
</dbReference>
<name>A0A816H1F5_ADIRI</name>
<dbReference type="InterPro" id="IPR051017">
    <property type="entry name" value="Aldolase-II_Adducin_sf"/>
</dbReference>
<evidence type="ECO:0000313" key="2">
    <source>
        <dbReference type="EMBL" id="CAF1681929.1"/>
    </source>
</evidence>
<dbReference type="EMBL" id="CAJNOR010015336">
    <property type="protein sequence ID" value="CAF1681929.1"/>
    <property type="molecule type" value="Genomic_DNA"/>
</dbReference>
<comment type="caution">
    <text evidence="2">The sequence shown here is derived from an EMBL/GenBank/DDBJ whole genome shotgun (WGS) entry which is preliminary data.</text>
</comment>
<evidence type="ECO:0000256" key="1">
    <source>
        <dbReference type="SAM" id="MobiDB-lite"/>
    </source>
</evidence>
<dbReference type="GO" id="GO:0005886">
    <property type="term" value="C:plasma membrane"/>
    <property type="evidence" value="ECO:0007669"/>
    <property type="project" value="TreeGrafter"/>
</dbReference>
<protein>
    <submittedName>
        <fullName evidence="2">Uncharacterized protein</fullName>
    </submittedName>
</protein>
<dbReference type="GO" id="GO:0051015">
    <property type="term" value="F:actin filament binding"/>
    <property type="evidence" value="ECO:0007669"/>
    <property type="project" value="TreeGrafter"/>
</dbReference>
<dbReference type="AlphaFoldDB" id="A0A816H1F5"/>
<gene>
    <name evidence="2" type="ORF">XAT740_LOCUS60780</name>
</gene>
<proteinExistence type="predicted"/>
<organism evidence="2 3">
    <name type="scientific">Adineta ricciae</name>
    <name type="common">Rotifer</name>
    <dbReference type="NCBI Taxonomy" id="249248"/>
    <lineage>
        <taxon>Eukaryota</taxon>
        <taxon>Metazoa</taxon>
        <taxon>Spiralia</taxon>
        <taxon>Gnathifera</taxon>
        <taxon>Rotifera</taxon>
        <taxon>Eurotatoria</taxon>
        <taxon>Bdelloidea</taxon>
        <taxon>Adinetida</taxon>
        <taxon>Adinetidae</taxon>
        <taxon>Adineta</taxon>
    </lineage>
</organism>
<dbReference type="PANTHER" id="PTHR10672">
    <property type="entry name" value="ADDUCIN"/>
    <property type="match status" value="1"/>
</dbReference>
<keyword evidence="3" id="KW-1185">Reference proteome</keyword>
<feature type="region of interest" description="Disordered" evidence="1">
    <location>
        <begin position="89"/>
        <end position="110"/>
    </location>
</feature>